<sequence length="188" mass="20585">MRSKKRTTIGAGAPSLIIQNTLPLPPELCFEGETLARFLKSVQRAIESARIVDETLPLKLWIKQQFAVGVNEVTRGLERMPPNRGDEKSPVGKNVDDGEARCGYFQAILVASDCNPRSLIKHLAALAASRNVPLLSVRDRKEGSLRLGELIKVKTAIAIGVKAKGNSINQLIKEALNYNKINSTEEEA</sequence>
<dbReference type="Gene3D" id="3.30.1330.30">
    <property type="match status" value="1"/>
</dbReference>
<name>A0ABD1GYF9_SALDI</name>
<dbReference type="InterPro" id="IPR004038">
    <property type="entry name" value="Ribosomal_eL8/eL30/eS12/Gad45"/>
</dbReference>
<evidence type="ECO:0000259" key="1">
    <source>
        <dbReference type="Pfam" id="PF01248"/>
    </source>
</evidence>
<dbReference type="EMBL" id="JBEAFC010000007">
    <property type="protein sequence ID" value="KAL1549193.1"/>
    <property type="molecule type" value="Genomic_DNA"/>
</dbReference>
<dbReference type="Pfam" id="PF01248">
    <property type="entry name" value="Ribosomal_L7Ae"/>
    <property type="match status" value="1"/>
</dbReference>
<dbReference type="InterPro" id="IPR029064">
    <property type="entry name" value="Ribosomal_eL30-like_sf"/>
</dbReference>
<accession>A0ABD1GYF9</accession>
<dbReference type="SUPFAM" id="SSF55315">
    <property type="entry name" value="L30e-like"/>
    <property type="match status" value="1"/>
</dbReference>
<organism evidence="2 3">
    <name type="scientific">Salvia divinorum</name>
    <name type="common">Maria pastora</name>
    <name type="synonym">Diviner's sage</name>
    <dbReference type="NCBI Taxonomy" id="28513"/>
    <lineage>
        <taxon>Eukaryota</taxon>
        <taxon>Viridiplantae</taxon>
        <taxon>Streptophyta</taxon>
        <taxon>Embryophyta</taxon>
        <taxon>Tracheophyta</taxon>
        <taxon>Spermatophyta</taxon>
        <taxon>Magnoliopsida</taxon>
        <taxon>eudicotyledons</taxon>
        <taxon>Gunneridae</taxon>
        <taxon>Pentapetalae</taxon>
        <taxon>asterids</taxon>
        <taxon>lamiids</taxon>
        <taxon>Lamiales</taxon>
        <taxon>Lamiaceae</taxon>
        <taxon>Nepetoideae</taxon>
        <taxon>Mentheae</taxon>
        <taxon>Salviinae</taxon>
        <taxon>Salvia</taxon>
        <taxon>Salvia subgen. Calosphace</taxon>
    </lineage>
</organism>
<keyword evidence="3" id="KW-1185">Reference proteome</keyword>
<comment type="caution">
    <text evidence="2">The sequence shown here is derived from an EMBL/GenBank/DDBJ whole genome shotgun (WGS) entry which is preliminary data.</text>
</comment>
<evidence type="ECO:0000313" key="2">
    <source>
        <dbReference type="EMBL" id="KAL1549193.1"/>
    </source>
</evidence>
<evidence type="ECO:0000313" key="3">
    <source>
        <dbReference type="Proteomes" id="UP001567538"/>
    </source>
</evidence>
<protein>
    <recommendedName>
        <fullName evidence="1">Ribosomal protein eL8/eL30/eS12/Gadd45 domain-containing protein</fullName>
    </recommendedName>
</protein>
<reference evidence="2 3" key="1">
    <citation type="submission" date="2024-06" db="EMBL/GenBank/DDBJ databases">
        <title>A chromosome level genome sequence of Diviner's sage (Salvia divinorum).</title>
        <authorList>
            <person name="Ford S.A."/>
            <person name="Ro D.-K."/>
            <person name="Ness R.W."/>
            <person name="Phillips M.A."/>
        </authorList>
    </citation>
    <scope>NUCLEOTIDE SEQUENCE [LARGE SCALE GENOMIC DNA]</scope>
    <source>
        <strain evidence="2">SAF-2024a</strain>
        <tissue evidence="2">Leaf</tissue>
    </source>
</reference>
<dbReference type="PANTHER" id="PTHR47903">
    <property type="entry name" value="OS07G0636400 PROTEIN"/>
    <property type="match status" value="1"/>
</dbReference>
<dbReference type="PANTHER" id="PTHR47903:SF2">
    <property type="entry name" value="OS07G0636400 PROTEIN"/>
    <property type="match status" value="1"/>
</dbReference>
<dbReference type="AlphaFoldDB" id="A0ABD1GYF9"/>
<proteinExistence type="predicted"/>
<dbReference type="Proteomes" id="UP001567538">
    <property type="component" value="Unassembled WGS sequence"/>
</dbReference>
<feature type="domain" description="Ribosomal protein eL8/eL30/eS12/Gadd45" evidence="1">
    <location>
        <begin position="106"/>
        <end position="167"/>
    </location>
</feature>
<gene>
    <name evidence="2" type="ORF">AAHA92_17325</name>
</gene>